<dbReference type="PANTHER" id="PTHR13222:SF1">
    <property type="entry name" value="RB1-INDUCIBLE COILED-COIL PROTEIN 1"/>
    <property type="match status" value="1"/>
</dbReference>
<dbReference type="VEuPathDB" id="FungiDB:BDEG_26061"/>
<evidence type="ECO:0000259" key="8">
    <source>
        <dbReference type="Pfam" id="PF04108"/>
    </source>
</evidence>
<dbReference type="Proteomes" id="UP000077115">
    <property type="component" value="Unassembled WGS sequence"/>
</dbReference>
<dbReference type="Pfam" id="PF04108">
    <property type="entry name" value="ATG17_like"/>
    <property type="match status" value="1"/>
</dbReference>
<feature type="domain" description="Autophagy-related protein 11 C-terminal" evidence="9">
    <location>
        <begin position="1097"/>
        <end position="1196"/>
    </location>
</feature>
<keyword evidence="3 6" id="KW-0653">Protein transport</keyword>
<comment type="subcellular location">
    <subcellularLocation>
        <location evidence="6">Preautophagosomal structure membrane</location>
        <topology evidence="6">Peripheral membrane protein</topology>
    </subcellularLocation>
    <subcellularLocation>
        <location evidence="6">Vacuole membrane</location>
        <topology evidence="6">Peripheral membrane protein</topology>
    </subcellularLocation>
    <text evidence="6">During pexophagy, accumulates in the vacuolar membrane region, where the peroxisomes contact the vacuole.</text>
</comment>
<reference evidence="10 11" key="2">
    <citation type="submission" date="2016-05" db="EMBL/GenBank/DDBJ databases">
        <title>Lineage-specific infection strategies underlie the spectrum of fungal disease in amphibians.</title>
        <authorList>
            <person name="Cuomo C.A."/>
            <person name="Farrer R.A."/>
            <person name="James T."/>
            <person name="Longcore J."/>
            <person name="Birren B."/>
        </authorList>
    </citation>
    <scope>NUCLEOTIDE SEQUENCE [LARGE SCALE GENOMIC DNA]</scope>
    <source>
        <strain evidence="10 11">JEL423</strain>
    </source>
</reference>
<dbReference type="InterPro" id="IPR045326">
    <property type="entry name" value="ATG17-like_dom"/>
</dbReference>
<feature type="coiled-coil region" evidence="7">
    <location>
        <begin position="815"/>
        <end position="945"/>
    </location>
</feature>
<dbReference type="GO" id="GO:0060090">
    <property type="term" value="F:molecular adaptor activity"/>
    <property type="evidence" value="ECO:0007669"/>
    <property type="project" value="TreeGrafter"/>
</dbReference>
<dbReference type="GO" id="GO:0034045">
    <property type="term" value="C:phagophore assembly site membrane"/>
    <property type="evidence" value="ECO:0007669"/>
    <property type="project" value="UniProtKB-SubCell"/>
</dbReference>
<dbReference type="eggNOG" id="ENOG502QVZE">
    <property type="taxonomic scope" value="Eukaryota"/>
</dbReference>
<feature type="coiled-coil region" evidence="7">
    <location>
        <begin position="555"/>
        <end position="582"/>
    </location>
</feature>
<protein>
    <recommendedName>
        <fullName evidence="6">Autophagy-related protein 11</fullName>
    </recommendedName>
</protein>
<dbReference type="GO" id="GO:0034517">
    <property type="term" value="P:ribophagy"/>
    <property type="evidence" value="ECO:0007669"/>
    <property type="project" value="TreeGrafter"/>
</dbReference>
<evidence type="ECO:0000256" key="7">
    <source>
        <dbReference type="SAM" id="Coils"/>
    </source>
</evidence>
<evidence type="ECO:0000256" key="1">
    <source>
        <dbReference type="ARBA" id="ARBA00009729"/>
    </source>
</evidence>
<name>A0A177WR80_BATDL</name>
<evidence type="ECO:0000256" key="4">
    <source>
        <dbReference type="ARBA" id="ARBA00023006"/>
    </source>
</evidence>
<dbReference type="GO" id="GO:1903599">
    <property type="term" value="P:positive regulation of autophagy of mitochondrion"/>
    <property type="evidence" value="ECO:0007669"/>
    <property type="project" value="UniProtKB-UniRule"/>
</dbReference>
<evidence type="ECO:0000256" key="3">
    <source>
        <dbReference type="ARBA" id="ARBA00022927"/>
    </source>
</evidence>
<evidence type="ECO:0000256" key="5">
    <source>
        <dbReference type="ARBA" id="ARBA00023054"/>
    </source>
</evidence>
<dbReference type="AlphaFoldDB" id="A0A177WR80"/>
<dbReference type="InterPro" id="IPR019460">
    <property type="entry name" value="Atg11_C"/>
</dbReference>
<dbReference type="OrthoDB" id="447953at2759"/>
<feature type="coiled-coil region" evidence="7">
    <location>
        <begin position="607"/>
        <end position="704"/>
    </location>
</feature>
<keyword evidence="2 6" id="KW-0813">Transport</keyword>
<evidence type="ECO:0000256" key="2">
    <source>
        <dbReference type="ARBA" id="ARBA00022448"/>
    </source>
</evidence>
<comment type="similarity">
    <text evidence="1 6">Belongs to the ATG11 family.</text>
</comment>
<evidence type="ECO:0000256" key="6">
    <source>
        <dbReference type="RuleBase" id="RU367075"/>
    </source>
</evidence>
<feature type="domain" description="Autophagy protein ATG17-like" evidence="8">
    <location>
        <begin position="137"/>
        <end position="469"/>
    </location>
</feature>
<dbReference type="GO" id="GO:0019901">
    <property type="term" value="F:protein kinase binding"/>
    <property type="evidence" value="ECO:0007669"/>
    <property type="project" value="TreeGrafter"/>
</dbReference>
<comment type="subunit">
    <text evidence="6">Homodimer.</text>
</comment>
<dbReference type="GO" id="GO:0015031">
    <property type="term" value="P:protein transport"/>
    <property type="evidence" value="ECO:0007669"/>
    <property type="project" value="UniProtKB-KW"/>
</dbReference>
<organism evidence="10 11">
    <name type="scientific">Batrachochytrium dendrobatidis (strain JEL423)</name>
    <dbReference type="NCBI Taxonomy" id="403673"/>
    <lineage>
        <taxon>Eukaryota</taxon>
        <taxon>Fungi</taxon>
        <taxon>Fungi incertae sedis</taxon>
        <taxon>Chytridiomycota</taxon>
        <taxon>Chytridiomycota incertae sedis</taxon>
        <taxon>Chytridiomycetes</taxon>
        <taxon>Rhizophydiales</taxon>
        <taxon>Rhizophydiales incertae sedis</taxon>
        <taxon>Batrachochytrium</taxon>
    </lineage>
</organism>
<evidence type="ECO:0000259" key="9">
    <source>
        <dbReference type="Pfam" id="PF10377"/>
    </source>
</evidence>
<reference evidence="10 11" key="1">
    <citation type="submission" date="2006-10" db="EMBL/GenBank/DDBJ databases">
        <title>The Genome Sequence of Batrachochytrium dendrobatidis JEL423.</title>
        <authorList>
            <consortium name="The Broad Institute Genome Sequencing Platform"/>
            <person name="Birren B."/>
            <person name="Lander E."/>
            <person name="Galagan J."/>
            <person name="Cuomo C."/>
            <person name="Devon K."/>
            <person name="Jaffe D."/>
            <person name="Butler J."/>
            <person name="Alvarez P."/>
            <person name="Gnerre S."/>
            <person name="Grabherr M."/>
            <person name="Kleber M."/>
            <person name="Mauceli E."/>
            <person name="Brockman W."/>
            <person name="Young S."/>
            <person name="LaButti K."/>
            <person name="Sykes S."/>
            <person name="DeCaprio D."/>
            <person name="Crawford M."/>
            <person name="Koehrsen M."/>
            <person name="Engels R."/>
            <person name="Montgomery P."/>
            <person name="Pearson M."/>
            <person name="Howarth C."/>
            <person name="Larson L."/>
            <person name="White J."/>
            <person name="O'Leary S."/>
            <person name="Kodira C."/>
            <person name="Zeng Q."/>
            <person name="Yandava C."/>
            <person name="Alvarado L."/>
            <person name="Longcore J."/>
            <person name="James T."/>
        </authorList>
    </citation>
    <scope>NUCLEOTIDE SEQUENCE [LARGE SCALE GENOMIC DNA]</scope>
    <source>
        <strain evidence="10 11">JEL423</strain>
    </source>
</reference>
<sequence>MSLKVYQAETGILLPLQRLVPGDTVDMLRADIEAVTFIPQKFQVLLGSNAQIVKQSMLTTLLSSQKDERIFIFNRLALMQQTGNKPVHMSIDIEPPVPSDTVVGLKVISPLAPNLSSKERVIAFKRAFSEHISYGQALRKIANKHAKTCERLLEEQSIQVEGLTMALCNLFTHRKSVLDSYDSFIAPAQIQISSHTELLHGIAADLDTLTMIPIHEAIVSESKVLNDYIPRDKLLRWINDCRVAHDELVDKVQSISVTMNDVRAGARIDQLEPEDFDLSKLDPLLDIVRKLVGQIESRQNILERDFTRVETILADISNGPDDQAGDRFEALEHLYKIHFEEYIPEITRCDRQVRETVVQFSDSKAHLTQALMEKLLELAKQQSTIYIIPQALMALDKELRVQAEAFLQLLHVHRMPPAWGAAFIEIVRRREHSKVLGDKVNQIMGILTSFQNQEEARRDTFRTEIERYLPKGLLKGLESATPSIKLSISEDEILLPNLTKDDVTAFSQMVASLRAIQDPSTVQTSGSLSKLHAMMVQMSPQVDSPLLDFEELISNSTFCDRIVKLEAENAKLRKEVVEMRAQAAPVSQTSTAFRHPSMNDVLSSSHSTKQEEKIKAYEARIKNLEQLLQQSYSTSGAVEKTHVTDRRLMQEMESTIQTMTLEKERILKENQQFCDQLQQSTQRISELTTLYQNVRESHDKLRNEKQTTDVQLSNTLVELKKLQDFLVEVREYMEGCCLSLRRDTGSEQKSDIEEQTPVQLNHMRSKPASIDELRRCMRVLKDDILWHAAMMESMKNSMQDSQDGSDVTQSVAAEMVTLIQRLGETEERLRIAENDLTVAQAHEAVLEADLESLKVLYERAEGHVAAAKVQRNEHQAQQEKNALELKRLQDLQESQIEQHRTSEVVLQKQIEQIKKELEQTQADSMADIESQKQAHTKAIEQMRLDMQQDLSQRELSRLAFSQVQQMREQIEDWNIVCRLSLQHLTGCLDALVRLVQHTLSEDVVYALIRNNGLTGSTENCCLSKLSDTFSISDAGAHYDDTKSLIEGFGNDDDALGGMSKFIEHYDLLLRELYSKVVSAGAYLDVSDSVDRIEKRWSDLTGQASFRVAFQNFKINDLVLFLPTRNPAAWTAFNVNTPHFFLDIQPNSVFADRIQQRGWILAYITGITDKTATDISLSPTNPFGLAEETRYHICQATPY</sequence>
<dbReference type="GO" id="GO:0061709">
    <property type="term" value="P:reticulophagy"/>
    <property type="evidence" value="ECO:0007669"/>
    <property type="project" value="TreeGrafter"/>
</dbReference>
<dbReference type="GO" id="GO:0000045">
    <property type="term" value="P:autophagosome assembly"/>
    <property type="evidence" value="ECO:0007669"/>
    <property type="project" value="UniProtKB-UniRule"/>
</dbReference>
<evidence type="ECO:0000313" key="11">
    <source>
        <dbReference type="Proteomes" id="UP000077115"/>
    </source>
</evidence>
<keyword evidence="5 7" id="KW-0175">Coiled coil</keyword>
<keyword evidence="6" id="KW-0472">Membrane</keyword>
<gene>
    <name evidence="10" type="ORF">BDEG_26061</name>
</gene>
<dbReference type="InterPro" id="IPR040040">
    <property type="entry name" value="ATG11"/>
</dbReference>
<keyword evidence="6" id="KW-0926">Vacuole</keyword>
<dbReference type="EMBL" id="DS022308">
    <property type="protein sequence ID" value="OAJ42628.1"/>
    <property type="molecule type" value="Genomic_DNA"/>
</dbReference>
<accession>A0A177WR80</accession>
<comment type="function">
    <text evidence="6">Involved in cytoplasm to vacuole transport (Cvt), pexophagy, mitophagy and nucleophagy. Recruits mitochondria for their selective degradation via autophagy (mitophagy) during starvation. Works as scaffold proteins that recruit ATG proteins to the pre-autophagosome (PAS), the site of vesicle/autophagosome formation. Required for the Cvt vesicles completion.</text>
</comment>
<dbReference type="GO" id="GO:0005774">
    <property type="term" value="C:vacuolar membrane"/>
    <property type="evidence" value="ECO:0007669"/>
    <property type="project" value="UniProtKB-SubCell"/>
</dbReference>
<dbReference type="STRING" id="403673.A0A177WR80"/>
<dbReference type="GO" id="GO:1990316">
    <property type="term" value="C:Atg1/ULK1 kinase complex"/>
    <property type="evidence" value="ECO:0007669"/>
    <property type="project" value="TreeGrafter"/>
</dbReference>
<keyword evidence="4 6" id="KW-0072">Autophagy</keyword>
<dbReference type="GO" id="GO:0000422">
    <property type="term" value="P:autophagy of mitochondrion"/>
    <property type="evidence" value="ECO:0007669"/>
    <property type="project" value="TreeGrafter"/>
</dbReference>
<proteinExistence type="inferred from homology"/>
<dbReference type="GO" id="GO:0034727">
    <property type="term" value="P:piecemeal microautophagy of the nucleus"/>
    <property type="evidence" value="ECO:0007669"/>
    <property type="project" value="TreeGrafter"/>
</dbReference>
<dbReference type="PANTHER" id="PTHR13222">
    <property type="entry name" value="RB1-INDUCIBLE COILED-COIL"/>
    <property type="match status" value="1"/>
</dbReference>
<evidence type="ECO:0000313" key="10">
    <source>
        <dbReference type="EMBL" id="OAJ42628.1"/>
    </source>
</evidence>
<dbReference type="Pfam" id="PF10377">
    <property type="entry name" value="ATG11"/>
    <property type="match status" value="1"/>
</dbReference>